<sequence>MNVDGAVEDDHSDGPYAGFDEGQEEYDQGFAPAAGYDLATEDDAPANGLLAATEPVDNYGYSTSPTAQPATSAAPLSTAAAGAGPAGAGPAPASAGPVFGAQPLVFGAQPLTTGNSSGVGQAAGMSPGVSAGTGSGPARAPPTGGSGVVFGAQPLAFDSGFGASGGAGAASNMASLGLGDDQGLGSGGPSGTAFADLSSAGKFGFVAKRIVFVQGYYVVSYALGIYLLNLLVGFVSPKVDPMADDGAPLLPTKSDDSEYRPFMRKLPEFAFWYSATRATLAALFSTFFAIFDVPVYWPVLLMYFVVLTAVTFRKQYEHMRKHNYVPWSFKKVYGRK</sequence>
<gene>
    <name evidence="8" type="ORF">AMSG_01114</name>
</gene>
<keyword evidence="9" id="KW-1185">Reference proteome</keyword>
<dbReference type="AlphaFoldDB" id="A0A0L0DIZ8"/>
<evidence type="ECO:0000256" key="5">
    <source>
        <dbReference type="ARBA" id="ARBA00023136"/>
    </source>
</evidence>
<dbReference type="GO" id="GO:0006890">
    <property type="term" value="P:retrograde vesicle-mediated transport, Golgi to endoplasmic reticulum"/>
    <property type="evidence" value="ECO:0007669"/>
    <property type="project" value="TreeGrafter"/>
</dbReference>
<dbReference type="PANTHER" id="PTHR10743">
    <property type="entry name" value="PROTEIN RER1"/>
    <property type="match status" value="1"/>
</dbReference>
<dbReference type="GeneID" id="25560883"/>
<evidence type="ECO:0000256" key="6">
    <source>
        <dbReference type="SAM" id="MobiDB-lite"/>
    </source>
</evidence>
<dbReference type="PANTHER" id="PTHR10743:SF0">
    <property type="entry name" value="PROTEIN RER1"/>
    <property type="match status" value="1"/>
</dbReference>
<dbReference type="GO" id="GO:0000139">
    <property type="term" value="C:Golgi membrane"/>
    <property type="evidence" value="ECO:0007669"/>
    <property type="project" value="TreeGrafter"/>
</dbReference>
<evidence type="ECO:0000256" key="3">
    <source>
        <dbReference type="ARBA" id="ARBA00022692"/>
    </source>
</evidence>
<dbReference type="OrthoDB" id="448250at2759"/>
<dbReference type="Proteomes" id="UP000054408">
    <property type="component" value="Unassembled WGS sequence"/>
</dbReference>
<reference evidence="8 9" key="1">
    <citation type="submission" date="2010-05" db="EMBL/GenBank/DDBJ databases">
        <title>The Genome Sequence of Thecamonas trahens ATCC 50062.</title>
        <authorList>
            <consortium name="The Broad Institute Genome Sequencing Platform"/>
            <person name="Russ C."/>
            <person name="Cuomo C."/>
            <person name="Shea T."/>
            <person name="Young S.K."/>
            <person name="Zeng Q."/>
            <person name="Koehrsen M."/>
            <person name="Haas B."/>
            <person name="Borodovsky M."/>
            <person name="Guigo R."/>
            <person name="Alvarado L."/>
            <person name="Berlin A."/>
            <person name="Bochicchio J."/>
            <person name="Borenstein D."/>
            <person name="Chapman S."/>
            <person name="Chen Z."/>
            <person name="Freedman E."/>
            <person name="Gellesch M."/>
            <person name="Goldberg J."/>
            <person name="Griggs A."/>
            <person name="Gujja S."/>
            <person name="Heilman E."/>
            <person name="Heiman D."/>
            <person name="Hepburn T."/>
            <person name="Howarth C."/>
            <person name="Jen D."/>
            <person name="Larson L."/>
            <person name="Mehta T."/>
            <person name="Park D."/>
            <person name="Pearson M."/>
            <person name="Roberts A."/>
            <person name="Saif S."/>
            <person name="Shenoy N."/>
            <person name="Sisk P."/>
            <person name="Stolte C."/>
            <person name="Sykes S."/>
            <person name="Thomson T."/>
            <person name="Walk T."/>
            <person name="White J."/>
            <person name="Yandava C."/>
            <person name="Burger G."/>
            <person name="Gray M.W."/>
            <person name="Holland P.W.H."/>
            <person name="King N."/>
            <person name="Lang F.B.F."/>
            <person name="Roger A.J."/>
            <person name="Ruiz-Trillo I."/>
            <person name="Lander E."/>
            <person name="Nusbaum C."/>
        </authorList>
    </citation>
    <scope>NUCLEOTIDE SEQUENCE [LARGE SCALE GENOMIC DNA]</scope>
    <source>
        <strain evidence="8 9">ATCC 50062</strain>
    </source>
</reference>
<dbReference type="Pfam" id="PF03248">
    <property type="entry name" value="Rer1"/>
    <property type="match status" value="1"/>
</dbReference>
<dbReference type="EMBL" id="GL349436">
    <property type="protein sequence ID" value="KNC52287.1"/>
    <property type="molecule type" value="Genomic_DNA"/>
</dbReference>
<dbReference type="eggNOG" id="KOG1688">
    <property type="taxonomic scope" value="Eukaryota"/>
</dbReference>
<protein>
    <submittedName>
        <fullName evidence="8">Rer1 domain-containing protein</fullName>
    </submittedName>
</protein>
<name>A0A0L0DIZ8_THETB</name>
<comment type="similarity">
    <text evidence="2">Belongs to the RER1 family.</text>
</comment>
<evidence type="ECO:0000256" key="1">
    <source>
        <dbReference type="ARBA" id="ARBA00004141"/>
    </source>
</evidence>
<keyword evidence="3 7" id="KW-0812">Transmembrane</keyword>
<feature type="transmembrane region" description="Helical" evidence="7">
    <location>
        <begin position="269"/>
        <end position="289"/>
    </location>
</feature>
<proteinExistence type="inferred from homology"/>
<feature type="region of interest" description="Disordered" evidence="6">
    <location>
        <begin position="1"/>
        <end position="23"/>
    </location>
</feature>
<organism evidence="8 9">
    <name type="scientific">Thecamonas trahens ATCC 50062</name>
    <dbReference type="NCBI Taxonomy" id="461836"/>
    <lineage>
        <taxon>Eukaryota</taxon>
        <taxon>Apusozoa</taxon>
        <taxon>Apusomonadida</taxon>
        <taxon>Apusomonadidae</taxon>
        <taxon>Thecamonas</taxon>
    </lineage>
</organism>
<keyword evidence="5 7" id="KW-0472">Membrane</keyword>
<evidence type="ECO:0000256" key="4">
    <source>
        <dbReference type="ARBA" id="ARBA00022989"/>
    </source>
</evidence>
<feature type="transmembrane region" description="Helical" evidence="7">
    <location>
        <begin position="215"/>
        <end position="235"/>
    </location>
</feature>
<evidence type="ECO:0000256" key="2">
    <source>
        <dbReference type="ARBA" id="ARBA00006070"/>
    </source>
</evidence>
<dbReference type="GO" id="GO:0005783">
    <property type="term" value="C:endoplasmic reticulum"/>
    <property type="evidence" value="ECO:0007669"/>
    <property type="project" value="GOC"/>
</dbReference>
<evidence type="ECO:0000313" key="8">
    <source>
        <dbReference type="EMBL" id="KNC52287.1"/>
    </source>
</evidence>
<dbReference type="RefSeq" id="XP_013762286.1">
    <property type="nucleotide sequence ID" value="XM_013906832.1"/>
</dbReference>
<evidence type="ECO:0000313" key="9">
    <source>
        <dbReference type="Proteomes" id="UP000054408"/>
    </source>
</evidence>
<feature type="transmembrane region" description="Helical" evidence="7">
    <location>
        <begin position="295"/>
        <end position="312"/>
    </location>
</feature>
<comment type="subcellular location">
    <subcellularLocation>
        <location evidence="1">Membrane</location>
        <topology evidence="1">Multi-pass membrane protein</topology>
    </subcellularLocation>
</comment>
<accession>A0A0L0DIZ8</accession>
<dbReference type="STRING" id="461836.A0A0L0DIZ8"/>
<dbReference type="GO" id="GO:0006621">
    <property type="term" value="P:protein retention in ER lumen"/>
    <property type="evidence" value="ECO:0007669"/>
    <property type="project" value="TreeGrafter"/>
</dbReference>
<keyword evidence="4 7" id="KW-1133">Transmembrane helix</keyword>
<dbReference type="InterPro" id="IPR004932">
    <property type="entry name" value="Rer1"/>
</dbReference>
<evidence type="ECO:0000256" key="7">
    <source>
        <dbReference type="SAM" id="Phobius"/>
    </source>
</evidence>